<comment type="caution">
    <text evidence="1">The sequence shown here is derived from an EMBL/GenBank/DDBJ whole genome shotgun (WGS) entry which is preliminary data.</text>
</comment>
<evidence type="ECO:0008006" key="3">
    <source>
        <dbReference type="Google" id="ProtNLM"/>
    </source>
</evidence>
<evidence type="ECO:0000313" key="1">
    <source>
        <dbReference type="EMBL" id="GMQ34217.1"/>
    </source>
</evidence>
<sequence>MFCGILLIPNLSRAQGAQKIFNPFYEDYFDSLRQMDYPYTFPVLGKKASKAGYDLPYAWGVSGIFFTQRQEITIDRTLVGINESPLVDVSQFIRFGPTIATTNAYTIRPDLWVLPFLNVYGIFGGGTTQTEVLLVAPAEFETVQKFSVSSFGFGGTLTGAFGPIWVAWDNNFNFADVEVIVEPVPAFNSSLRLGHTVPSLSNPQRNLSIWVGAFYQSIQNDTEGSLSLEEIFPQFGDGLVIDRLNEWAETLPPAQKVVVKQIIAKLEDIGNGIDPGDTRINYKLDKRVTAPFNMILGAQYQFNKNWMLRTEMGVFGRRSQFLLNLNWRFPGFK</sequence>
<protein>
    <recommendedName>
        <fullName evidence="3">Phenol degradation protein meta</fullName>
    </recommendedName>
</protein>
<gene>
    <name evidence="1" type="ORF">Ataiwa_24890</name>
</gene>
<keyword evidence="2" id="KW-1185">Reference proteome</keyword>
<proteinExistence type="predicted"/>
<accession>A0ABQ6Q201</accession>
<dbReference type="Proteomes" id="UP001307705">
    <property type="component" value="Unassembled WGS sequence"/>
</dbReference>
<organism evidence="1 2">
    <name type="scientific">Algoriphagus taiwanensis</name>
    <dbReference type="NCBI Taxonomy" id="1445656"/>
    <lineage>
        <taxon>Bacteria</taxon>
        <taxon>Pseudomonadati</taxon>
        <taxon>Bacteroidota</taxon>
        <taxon>Cytophagia</taxon>
        <taxon>Cytophagales</taxon>
        <taxon>Cyclobacteriaceae</taxon>
        <taxon>Algoriphagus</taxon>
    </lineage>
</organism>
<reference evidence="1 2" key="1">
    <citation type="submission" date="2023-08" db="EMBL/GenBank/DDBJ databases">
        <title>Draft genome sequence of Algoriphagus taiwanensis.</title>
        <authorList>
            <person name="Takatani N."/>
            <person name="Hosokawa M."/>
            <person name="Sawabe T."/>
        </authorList>
    </citation>
    <scope>NUCLEOTIDE SEQUENCE [LARGE SCALE GENOMIC DNA]</scope>
    <source>
        <strain evidence="1 2">JCM 19755</strain>
    </source>
</reference>
<evidence type="ECO:0000313" key="2">
    <source>
        <dbReference type="Proteomes" id="UP001307705"/>
    </source>
</evidence>
<dbReference type="EMBL" id="BTPE01000008">
    <property type="protein sequence ID" value="GMQ34217.1"/>
    <property type="molecule type" value="Genomic_DNA"/>
</dbReference>
<name>A0ABQ6Q201_9BACT</name>